<accession>A0ABR3WXN1</accession>
<name>A0ABR3WXN1_9PEZI</name>
<organism evidence="2 3">
    <name type="scientific">Phialemonium thermophilum</name>
    <dbReference type="NCBI Taxonomy" id="223376"/>
    <lineage>
        <taxon>Eukaryota</taxon>
        <taxon>Fungi</taxon>
        <taxon>Dikarya</taxon>
        <taxon>Ascomycota</taxon>
        <taxon>Pezizomycotina</taxon>
        <taxon>Sordariomycetes</taxon>
        <taxon>Sordariomycetidae</taxon>
        <taxon>Cephalothecales</taxon>
        <taxon>Cephalothecaceae</taxon>
        <taxon>Phialemonium</taxon>
    </lineage>
</organism>
<dbReference type="SUPFAM" id="SSF55486">
    <property type="entry name" value="Metalloproteases ('zincins'), catalytic domain"/>
    <property type="match status" value="1"/>
</dbReference>
<gene>
    <name evidence="2" type="ORF">VTK73DRAFT_3784</name>
</gene>
<evidence type="ECO:0000313" key="2">
    <source>
        <dbReference type="EMBL" id="KAL1868222.1"/>
    </source>
</evidence>
<evidence type="ECO:0008006" key="4">
    <source>
        <dbReference type="Google" id="ProtNLM"/>
    </source>
</evidence>
<reference evidence="2 3" key="1">
    <citation type="journal article" date="2024" name="Commun. Biol.">
        <title>Comparative genomic analysis of thermophilic fungi reveals convergent evolutionary adaptations and gene losses.</title>
        <authorList>
            <person name="Steindorff A.S."/>
            <person name="Aguilar-Pontes M.V."/>
            <person name="Robinson A.J."/>
            <person name="Andreopoulos B."/>
            <person name="LaButti K."/>
            <person name="Kuo A."/>
            <person name="Mondo S."/>
            <person name="Riley R."/>
            <person name="Otillar R."/>
            <person name="Haridas S."/>
            <person name="Lipzen A."/>
            <person name="Grimwood J."/>
            <person name="Schmutz J."/>
            <person name="Clum A."/>
            <person name="Reid I.D."/>
            <person name="Moisan M.C."/>
            <person name="Butler G."/>
            <person name="Nguyen T.T.M."/>
            <person name="Dewar K."/>
            <person name="Conant G."/>
            <person name="Drula E."/>
            <person name="Henrissat B."/>
            <person name="Hansel C."/>
            <person name="Singer S."/>
            <person name="Hutchinson M.I."/>
            <person name="de Vries R.P."/>
            <person name="Natvig D.O."/>
            <person name="Powell A.J."/>
            <person name="Tsang A."/>
            <person name="Grigoriev I.V."/>
        </authorList>
    </citation>
    <scope>NUCLEOTIDE SEQUENCE [LARGE SCALE GENOMIC DNA]</scope>
    <source>
        <strain evidence="2 3">ATCC 24622</strain>
    </source>
</reference>
<feature type="region of interest" description="Disordered" evidence="1">
    <location>
        <begin position="282"/>
        <end position="304"/>
    </location>
</feature>
<dbReference type="Proteomes" id="UP001586593">
    <property type="component" value="Unassembled WGS sequence"/>
</dbReference>
<dbReference type="EMBL" id="JAZHXJ010000222">
    <property type="protein sequence ID" value="KAL1868222.1"/>
    <property type="molecule type" value="Genomic_DNA"/>
</dbReference>
<keyword evidence="3" id="KW-1185">Reference proteome</keyword>
<evidence type="ECO:0000313" key="3">
    <source>
        <dbReference type="Proteomes" id="UP001586593"/>
    </source>
</evidence>
<sequence>MVVVTSAKKQLNSSHLSTDSPIMAYKSVLLSVTALFASVGLAQDKPPTKPVISPALDYFNTMEAKLVANMPLQSFTSDDWGAGWIPQDCFDQAKVLGKNPADMLVFNVHYSDCPEPWIMCLHKDVASHKSLMIDRFGRVPLQMREYIRHISHYPGALNGAAAATNSGDNIAVGGDSMQMAILAHEISHSLDSHALQQYASGQFSLSSIWRDNYNQDSRVPTDYSLTAWAEDFAETGVVGIFDRVVPGGLGSINPNWHDIFHQYATYQGYLGNIIPPAHKSQCTSRLANSPPVPNGASSEVRRSARPNVNFKTNIAIIPPANTSCSGLRI</sequence>
<proteinExistence type="predicted"/>
<comment type="caution">
    <text evidence="2">The sequence shown here is derived from an EMBL/GenBank/DDBJ whole genome shotgun (WGS) entry which is preliminary data.</text>
</comment>
<protein>
    <recommendedName>
        <fullName evidence="4">Conidiation-specific protein 13</fullName>
    </recommendedName>
</protein>
<evidence type="ECO:0000256" key="1">
    <source>
        <dbReference type="SAM" id="MobiDB-lite"/>
    </source>
</evidence>